<evidence type="ECO:0000313" key="1">
    <source>
        <dbReference type="EMBL" id="UWM53841.1"/>
    </source>
</evidence>
<gene>
    <name evidence="1" type="ORF">N0B31_17125</name>
</gene>
<dbReference type="InterPro" id="IPR041025">
    <property type="entry name" value="HNH_repeat"/>
</dbReference>
<dbReference type="GeneID" id="74944181"/>
<dbReference type="KEGG" id="ssai:N0B31_17125"/>
<evidence type="ECO:0000313" key="2">
    <source>
        <dbReference type="Proteomes" id="UP001057580"/>
    </source>
</evidence>
<dbReference type="Proteomes" id="UP001057580">
    <property type="component" value="Chromosome"/>
</dbReference>
<dbReference type="RefSeq" id="WP_260592835.1">
    <property type="nucleotide sequence ID" value="NZ_CP104003.1"/>
</dbReference>
<keyword evidence="2" id="KW-1185">Reference proteome</keyword>
<dbReference type="Pfam" id="PF18780">
    <property type="entry name" value="HNH_repeat"/>
    <property type="match status" value="2"/>
</dbReference>
<organism evidence="1 2">
    <name type="scientific">Salinirubellus salinus</name>
    <dbReference type="NCBI Taxonomy" id="1364945"/>
    <lineage>
        <taxon>Archaea</taxon>
        <taxon>Methanobacteriati</taxon>
        <taxon>Methanobacteriota</taxon>
        <taxon>Stenosarchaea group</taxon>
        <taxon>Halobacteria</taxon>
        <taxon>Halobacteriales</taxon>
        <taxon>Natronomonadaceae</taxon>
        <taxon>Salinirubellus</taxon>
    </lineage>
</organism>
<dbReference type="EMBL" id="CP104003">
    <property type="protein sequence ID" value="UWM53841.1"/>
    <property type="molecule type" value="Genomic_DNA"/>
</dbReference>
<proteinExistence type="predicted"/>
<name>A0A9E7R183_9EURY</name>
<accession>A0A9E7R183</accession>
<dbReference type="AlphaFoldDB" id="A0A9E7R183"/>
<protein>
    <submittedName>
        <fullName evidence="1">Uncharacterized protein</fullName>
    </submittedName>
</protein>
<reference evidence="1" key="1">
    <citation type="submission" date="2022-09" db="EMBL/GenBank/DDBJ databases">
        <title>Diverse halophilic archaea isolated from saline environments.</title>
        <authorList>
            <person name="Cui H.-L."/>
        </authorList>
    </citation>
    <scope>NUCLEOTIDE SEQUENCE</scope>
    <source>
        <strain evidence="1">ZS-35-S2</strain>
    </source>
</reference>
<sequence length="253" mass="28506">MGEFHGNQHTETEYEGYTHEELVASLQMLAEEMGQPPTTRDAQADDRFPCLERMYSVIDSSWSEVLREAGVTPDGMQVGEYGEAERDAMVVDVQSVHERVSTDHLTMRQYDEYGEYASSSVKKHFGSWREACEASGISPGERHGTSTMGPGGARLDSRHELAVAMYLHQNGIEYEVHPPLGENNWYGDFYLADRDLWVEVNGYASGERPNAEQFERKLALYDRTGKECVVVRSVEELEQTLGGRGDALTRQVQ</sequence>